<keyword evidence="9" id="KW-1185">Reference proteome</keyword>
<keyword evidence="5 8" id="KW-0560">Oxidoreductase</keyword>
<dbReference type="RefSeq" id="WP_207340746.1">
    <property type="nucleotide sequence ID" value="NZ_CP074405.1"/>
</dbReference>
<evidence type="ECO:0000256" key="5">
    <source>
        <dbReference type="ARBA" id="ARBA00023002"/>
    </source>
</evidence>
<dbReference type="Gene3D" id="2.30.110.10">
    <property type="entry name" value="Electron Transport, Fmn-binding Protein, Chain A"/>
    <property type="match status" value="1"/>
</dbReference>
<dbReference type="PIRSF" id="PIRSF000190">
    <property type="entry name" value="Pyd_amn-ph_oxd"/>
    <property type="match status" value="1"/>
</dbReference>
<evidence type="ECO:0000313" key="8">
    <source>
        <dbReference type="EMBL" id="QVI63450.1"/>
    </source>
</evidence>
<proteinExistence type="inferred from homology"/>
<gene>
    <name evidence="8" type="ORF">KG103_06160</name>
</gene>
<name>A0ABX8D7N1_9CELL</name>
<keyword evidence="4" id="KW-0288">FMN</keyword>
<evidence type="ECO:0000313" key="9">
    <source>
        <dbReference type="Proteomes" id="UP000677804"/>
    </source>
</evidence>
<evidence type="ECO:0000256" key="1">
    <source>
        <dbReference type="ARBA" id="ARBA00001917"/>
    </source>
</evidence>
<keyword evidence="3" id="KW-0285">Flavoprotein</keyword>
<dbReference type="GO" id="GO:0004733">
    <property type="term" value="F:pyridoxamine phosphate oxidase activity"/>
    <property type="evidence" value="ECO:0007669"/>
    <property type="project" value="UniProtKB-EC"/>
</dbReference>
<feature type="domain" description="Pyridoxine 5'-phosphate oxidase dimerisation C-terminal" evidence="7">
    <location>
        <begin position="174"/>
        <end position="214"/>
    </location>
</feature>
<evidence type="ECO:0000259" key="7">
    <source>
        <dbReference type="Pfam" id="PF10590"/>
    </source>
</evidence>
<dbReference type="Proteomes" id="UP000677804">
    <property type="component" value="Chromosome"/>
</dbReference>
<feature type="domain" description="Pyridoxamine 5'-phosphate oxidase N-terminal" evidence="6">
    <location>
        <begin position="37"/>
        <end position="142"/>
    </location>
</feature>
<dbReference type="SUPFAM" id="SSF50475">
    <property type="entry name" value="FMN-binding split barrel"/>
    <property type="match status" value="1"/>
</dbReference>
<dbReference type="Pfam" id="PF01243">
    <property type="entry name" value="PNPOx_N"/>
    <property type="match status" value="1"/>
</dbReference>
<dbReference type="EC" id="1.4.3.5" evidence="8"/>
<reference evidence="8 9" key="1">
    <citation type="submission" date="2021-05" db="EMBL/GenBank/DDBJ databases">
        <title>Novel species in genus Cellulomonas.</title>
        <authorList>
            <person name="Zhang G."/>
        </authorList>
    </citation>
    <scope>NUCLEOTIDE SEQUENCE [LARGE SCALE GENOMIC DNA]</scope>
    <source>
        <strain evidence="9">zg-ZUI222</strain>
    </source>
</reference>
<dbReference type="InterPro" id="IPR019576">
    <property type="entry name" value="Pyridoxamine_oxidase_dimer_C"/>
</dbReference>
<dbReference type="InterPro" id="IPR000659">
    <property type="entry name" value="Pyridox_Oxase"/>
</dbReference>
<evidence type="ECO:0000256" key="3">
    <source>
        <dbReference type="ARBA" id="ARBA00022630"/>
    </source>
</evidence>
<comment type="cofactor">
    <cofactor evidence="1">
        <name>FMN</name>
        <dbReference type="ChEBI" id="CHEBI:58210"/>
    </cofactor>
</comment>
<dbReference type="PANTHER" id="PTHR10851">
    <property type="entry name" value="PYRIDOXINE-5-PHOSPHATE OXIDASE"/>
    <property type="match status" value="1"/>
</dbReference>
<sequence>MRELLRSLPALSGTAPAFDAEAVPDDPLELFVDWFTTALSRGVPEPHAATLSTADVAGQPSARVLVLKDVGPEGFAFATDARSAKVEDLEVNPQAALTFWWQPVVRQVRISGAARFLGEEASAEDYLARSPRSRAAAASVRPGRELASVTDLRDAMARSRARIDEDPGFVLPTWQAWLVVPDVIEFWQGSLDRAHARVVYRSCEGGWSRGLVWP</sequence>
<dbReference type="EMBL" id="CP074405">
    <property type="protein sequence ID" value="QVI63450.1"/>
    <property type="molecule type" value="Genomic_DNA"/>
</dbReference>
<dbReference type="PANTHER" id="PTHR10851:SF0">
    <property type="entry name" value="PYRIDOXINE-5'-PHOSPHATE OXIDASE"/>
    <property type="match status" value="1"/>
</dbReference>
<evidence type="ECO:0000256" key="2">
    <source>
        <dbReference type="ARBA" id="ARBA00007301"/>
    </source>
</evidence>
<organism evidence="8 9">
    <name type="scientific">Cellulomonas wangleii</name>
    <dbReference type="NCBI Taxonomy" id="2816956"/>
    <lineage>
        <taxon>Bacteria</taxon>
        <taxon>Bacillati</taxon>
        <taxon>Actinomycetota</taxon>
        <taxon>Actinomycetes</taxon>
        <taxon>Micrococcales</taxon>
        <taxon>Cellulomonadaceae</taxon>
        <taxon>Cellulomonas</taxon>
    </lineage>
</organism>
<accession>A0ABX8D7N1</accession>
<comment type="similarity">
    <text evidence="2">Belongs to the pyridoxamine 5'-phosphate oxidase family.</text>
</comment>
<evidence type="ECO:0000256" key="4">
    <source>
        <dbReference type="ARBA" id="ARBA00022643"/>
    </source>
</evidence>
<dbReference type="InterPro" id="IPR012349">
    <property type="entry name" value="Split_barrel_FMN-bd"/>
</dbReference>
<dbReference type="Pfam" id="PF10590">
    <property type="entry name" value="PNP_phzG_C"/>
    <property type="match status" value="1"/>
</dbReference>
<evidence type="ECO:0000259" key="6">
    <source>
        <dbReference type="Pfam" id="PF01243"/>
    </source>
</evidence>
<dbReference type="NCBIfam" id="NF004231">
    <property type="entry name" value="PRK05679.1"/>
    <property type="match status" value="1"/>
</dbReference>
<dbReference type="InterPro" id="IPR011576">
    <property type="entry name" value="Pyridox_Oxase_N"/>
</dbReference>
<protein>
    <submittedName>
        <fullName evidence="8">Pyridoxal 5'-phosphate synthase</fullName>
        <ecNumber evidence="8">1.4.3.5</ecNumber>
    </submittedName>
</protein>